<dbReference type="InterPro" id="IPR011256">
    <property type="entry name" value="Reg_factor_effector_dom_sf"/>
</dbReference>
<reference evidence="2 3" key="1">
    <citation type="submission" date="2023-06" db="EMBL/GenBank/DDBJ databases">
        <title>Roseiconus lacunae JC819 isolated from Gulf of Mannar region, Tamil Nadu.</title>
        <authorList>
            <person name="Pk S."/>
            <person name="Ch S."/>
            <person name="Ch V.R."/>
        </authorList>
    </citation>
    <scope>NUCLEOTIDE SEQUENCE [LARGE SCALE GENOMIC DNA]</scope>
    <source>
        <strain evidence="2 3">JC819</strain>
    </source>
</reference>
<protein>
    <submittedName>
        <fullName evidence="2">GyrI-like domain-containing protein</fullName>
    </submittedName>
</protein>
<organism evidence="2 3">
    <name type="scientific">Roseiconus lacunae</name>
    <dbReference type="NCBI Taxonomy" id="2605694"/>
    <lineage>
        <taxon>Bacteria</taxon>
        <taxon>Pseudomonadati</taxon>
        <taxon>Planctomycetota</taxon>
        <taxon>Planctomycetia</taxon>
        <taxon>Pirellulales</taxon>
        <taxon>Pirellulaceae</taxon>
        <taxon>Roseiconus</taxon>
    </lineage>
</organism>
<keyword evidence="3" id="KW-1185">Reference proteome</keyword>
<comment type="caution">
    <text evidence="2">The sequence shown here is derived from an EMBL/GenBank/DDBJ whole genome shotgun (WGS) entry which is preliminary data.</text>
</comment>
<accession>A0ABT7PLF6</accession>
<dbReference type="Pfam" id="PF10604">
    <property type="entry name" value="Polyketide_cyc2"/>
    <property type="match status" value="1"/>
</dbReference>
<dbReference type="SUPFAM" id="SSF55961">
    <property type="entry name" value="Bet v1-like"/>
    <property type="match status" value="1"/>
</dbReference>
<dbReference type="Proteomes" id="UP001239462">
    <property type="component" value="Unassembled WGS sequence"/>
</dbReference>
<evidence type="ECO:0000313" key="2">
    <source>
        <dbReference type="EMBL" id="MDM4017111.1"/>
    </source>
</evidence>
<dbReference type="InterPro" id="IPR029442">
    <property type="entry name" value="GyrI-like"/>
</dbReference>
<proteinExistence type="predicted"/>
<evidence type="ECO:0000259" key="1">
    <source>
        <dbReference type="SMART" id="SM00871"/>
    </source>
</evidence>
<name>A0ABT7PLF6_9BACT</name>
<dbReference type="InterPro" id="IPR019587">
    <property type="entry name" value="Polyketide_cyclase/dehydratase"/>
</dbReference>
<feature type="domain" description="AraC effector-binding" evidence="1">
    <location>
        <begin position="167"/>
        <end position="320"/>
    </location>
</feature>
<evidence type="ECO:0000313" key="3">
    <source>
        <dbReference type="Proteomes" id="UP001239462"/>
    </source>
</evidence>
<dbReference type="Gene3D" id="3.20.80.10">
    <property type="entry name" value="Regulatory factor, effector binding domain"/>
    <property type="match status" value="1"/>
</dbReference>
<dbReference type="Gene3D" id="3.30.530.20">
    <property type="match status" value="1"/>
</dbReference>
<dbReference type="SUPFAM" id="SSF55136">
    <property type="entry name" value="Probable bacterial effector-binding domain"/>
    <property type="match status" value="1"/>
</dbReference>
<dbReference type="EMBL" id="JASZZN010000012">
    <property type="protein sequence ID" value="MDM4017111.1"/>
    <property type="molecule type" value="Genomic_DNA"/>
</dbReference>
<dbReference type="InterPro" id="IPR010499">
    <property type="entry name" value="AraC_E-bd"/>
</dbReference>
<gene>
    <name evidence="2" type="ORF">QTN89_16815</name>
</gene>
<dbReference type="SMART" id="SM00871">
    <property type="entry name" value="AraC_E_bind"/>
    <property type="match status" value="1"/>
</dbReference>
<dbReference type="RefSeq" id="WP_160149773.1">
    <property type="nucleotide sequence ID" value="NZ_JASZZN010000012.1"/>
</dbReference>
<sequence>MPAFEVSQSIDINSDPNTVFDHLREFKNWKQWSPWILADPKCELSYTEPTDQVGGGYRWHSQIIGEGEMKHLEIAEPVDQVAGKLQADLQFIKPWKSQADVQFIVRPTTDSEGSIGTIVTWNMKSTLPIFMFWMKRLMVSMISMDYDRGLRMLKALIETGKIESETQVHGIETVGERRVVGRSTNVRLQEIGPAMERDIREIHRQLSAAGIATDGTWMAIYNQMNLKTQALTYFVGMEVGADVSIPSGLQSQSVETAKYMHVSHHGCYQHLGNAWFTAHQRIRSDGHKYAARKPSLEVYRNNPDETPSEELLTDVYVPVK</sequence>
<dbReference type="InterPro" id="IPR023393">
    <property type="entry name" value="START-like_dom_sf"/>
</dbReference>
<dbReference type="Pfam" id="PF06445">
    <property type="entry name" value="GyrI-like"/>
    <property type="match status" value="1"/>
</dbReference>
<dbReference type="CDD" id="cd07818">
    <property type="entry name" value="SRPBCC_1"/>
    <property type="match status" value="1"/>
</dbReference>